<dbReference type="AlphaFoldDB" id="A0A6C0H6W9"/>
<reference evidence="2" key="1">
    <citation type="journal article" date="2020" name="Nature">
        <title>Giant virus diversity and host interactions through global metagenomics.</title>
        <authorList>
            <person name="Schulz F."/>
            <person name="Roux S."/>
            <person name="Paez-Espino D."/>
            <person name="Jungbluth S."/>
            <person name="Walsh D.A."/>
            <person name="Denef V.J."/>
            <person name="McMahon K.D."/>
            <person name="Konstantinidis K.T."/>
            <person name="Eloe-Fadrosh E.A."/>
            <person name="Kyrpides N.C."/>
            <person name="Woyke T."/>
        </authorList>
    </citation>
    <scope>NUCLEOTIDE SEQUENCE</scope>
    <source>
        <strain evidence="2">GVMAG-M-3300023179-73</strain>
    </source>
</reference>
<organism evidence="2">
    <name type="scientific">viral metagenome</name>
    <dbReference type="NCBI Taxonomy" id="1070528"/>
    <lineage>
        <taxon>unclassified sequences</taxon>
        <taxon>metagenomes</taxon>
        <taxon>organismal metagenomes</taxon>
    </lineage>
</organism>
<sequence>MSSIIQGKEVETGTVKKKKGRPRKTENQPMEKVSENKPVPENKAVLLESEPESQPQAEKKKRGRKKKEVVVEEIKQKKKRGRKAAVKYFSSSIRKKMPLTTVIQDNNNYILHLDIKDKEDNQTTDKMSVTYETLTSALSNSLQISKVENKSSGDKLIDSVFEQIQHDEVDNVKQGIREMLENDQNILADYIDKHDIELKPSDEFENNTLRELYERRIEFRENQDKQLVNKLEMLHHDETFLEKLLIDANNPKDDPSYETRCQKDKETSRKRGYFEILYPFLHNTKWLERTDVHCWWCCHPFDSVPVGLPVYFCDKSKKFRVKGVFCSFACMNSYKHDNGSRTSDYLVKYLYKKLTGESLCTNPLERAPPRCALKIFGGELDIEEFRNSTTEAKVYRMVEYPMYVSRDYVEEIDINNLKSANMKIFDDTTFNRVVSLDEKRVQDAKMRLSQIEKTTVTMGNTIDKFIKMI</sequence>
<dbReference type="EMBL" id="MN739895">
    <property type="protein sequence ID" value="QHT76322.1"/>
    <property type="molecule type" value="Genomic_DNA"/>
</dbReference>
<feature type="region of interest" description="Disordered" evidence="1">
    <location>
        <begin position="1"/>
        <end position="69"/>
    </location>
</feature>
<protein>
    <recommendedName>
        <fullName evidence="3">MYM-type domain-containing protein</fullName>
    </recommendedName>
</protein>
<evidence type="ECO:0008006" key="3">
    <source>
        <dbReference type="Google" id="ProtNLM"/>
    </source>
</evidence>
<accession>A0A6C0H6W9</accession>
<evidence type="ECO:0000256" key="1">
    <source>
        <dbReference type="SAM" id="MobiDB-lite"/>
    </source>
</evidence>
<proteinExistence type="predicted"/>
<name>A0A6C0H6W9_9ZZZZ</name>
<evidence type="ECO:0000313" key="2">
    <source>
        <dbReference type="EMBL" id="QHT76322.1"/>
    </source>
</evidence>